<dbReference type="Proteomes" id="UP000027604">
    <property type="component" value="Chromosome I"/>
</dbReference>
<dbReference type="EMBL" id="HG322949">
    <property type="protein sequence ID" value="CDG83401.1"/>
    <property type="molecule type" value="Genomic_DNA"/>
</dbReference>
<name>W0V6A1_9BURK</name>
<evidence type="ECO:0000313" key="1">
    <source>
        <dbReference type="EMBL" id="CDG83401.1"/>
    </source>
</evidence>
<gene>
    <name evidence="1" type="ORF">GJA_2771</name>
</gene>
<evidence type="ECO:0000313" key="2">
    <source>
        <dbReference type="Proteomes" id="UP000027604"/>
    </source>
</evidence>
<dbReference type="AlphaFoldDB" id="W0V6A1"/>
<keyword evidence="2" id="KW-1185">Reference proteome</keyword>
<reference evidence="1 2" key="1">
    <citation type="journal article" date="2015" name="Genome Announc.">
        <title>Genome Sequence of Mushroom Soft-Rot Pathogen Janthinobacterium agaricidamnosum.</title>
        <authorList>
            <person name="Graupner K."/>
            <person name="Lackner G."/>
            <person name="Hertweck C."/>
        </authorList>
    </citation>
    <scope>NUCLEOTIDE SEQUENCE [LARGE SCALE GENOMIC DNA]</scope>
    <source>
        <strain evidence="2">NBRC 102515 / DSM 9628</strain>
    </source>
</reference>
<dbReference type="KEGG" id="jag:GJA_2771"/>
<protein>
    <submittedName>
        <fullName evidence="1">Uncharacterized protein</fullName>
    </submittedName>
</protein>
<dbReference type="PATRIC" id="fig|1349767.4.peg.4496"/>
<dbReference type="HOGENOM" id="CLU_3328836_0_0_4"/>
<proteinExistence type="predicted"/>
<accession>W0V6A1</accession>
<organism evidence="1 2">
    <name type="scientific">Janthinobacterium agaricidamnosum NBRC 102515 = DSM 9628</name>
    <dbReference type="NCBI Taxonomy" id="1349767"/>
    <lineage>
        <taxon>Bacteria</taxon>
        <taxon>Pseudomonadati</taxon>
        <taxon>Pseudomonadota</taxon>
        <taxon>Betaproteobacteria</taxon>
        <taxon>Burkholderiales</taxon>
        <taxon>Oxalobacteraceae</taxon>
        <taxon>Janthinobacterium</taxon>
    </lineage>
</organism>
<sequence length="38" mass="4263">MGAEIENEDFRMHGGSFIQGHYKTGALGAGLYCRYRLL</sequence>